<protein>
    <submittedName>
        <fullName evidence="1">Actin-like ATPase domain-containing protein</fullName>
    </submittedName>
</protein>
<reference evidence="1" key="2">
    <citation type="journal article" date="2022" name="New Phytol.">
        <title>Evolutionary transition to the ectomycorrhizal habit in the genomes of a hyperdiverse lineage of mushroom-forming fungi.</title>
        <authorList>
            <person name="Looney B."/>
            <person name="Miyauchi S."/>
            <person name="Morin E."/>
            <person name="Drula E."/>
            <person name="Courty P.E."/>
            <person name="Kohler A."/>
            <person name="Kuo A."/>
            <person name="LaButti K."/>
            <person name="Pangilinan J."/>
            <person name="Lipzen A."/>
            <person name="Riley R."/>
            <person name="Andreopoulos W."/>
            <person name="He G."/>
            <person name="Johnson J."/>
            <person name="Nolan M."/>
            <person name="Tritt A."/>
            <person name="Barry K.W."/>
            <person name="Grigoriev I.V."/>
            <person name="Nagy L.G."/>
            <person name="Hibbett D."/>
            <person name="Henrissat B."/>
            <person name="Matheny P.B."/>
            <person name="Labbe J."/>
            <person name="Martin F.M."/>
        </authorList>
    </citation>
    <scope>NUCLEOTIDE SEQUENCE</scope>
    <source>
        <strain evidence="1">FP105234-sp</strain>
    </source>
</reference>
<keyword evidence="2" id="KW-1185">Reference proteome</keyword>
<gene>
    <name evidence="1" type="ORF">FA95DRAFT_1532849</name>
</gene>
<evidence type="ECO:0000313" key="1">
    <source>
        <dbReference type="EMBL" id="KAI0052486.1"/>
    </source>
</evidence>
<sequence length="865" mass="94953">MNTLCRRLSVLLFLSLFSSPVLAAVLAIDYGTDFMKASLVKPGVPFDVLLNKDSKRKIATSLTLKDTERVFGQDAYNLAPRFPSSTFNSLKFLVGAPANAAAVTYFDAISTTTLVATSRYTVGVPKHGKYTWDVEELIAMQLAYVRQLATDAAGEPVRDVIITVPPYFSQFERDAIADSVEIAGMRLLTLINDGTAVAVNYAMTRTFPEPERHIVYDVGASGTRATLVTFSGFGKKKDATQITVNGVGSDRLVGGTELTRRLRDILLEQFNNQHGDIDIKKDKKAMAKLWKEADRVKQVLSANTEARATIESLVEDIDFKAKVSRAEFEKASADIVDIFIQPIAEALYNAGLKLADVNSVILMGGSSRVPMLRTALATAVGEDKIAQNVNTDEAAVLGAALHGASLSRQFRTKDIKIADIIPHDVQVSYLAETKATGDGVRPRTITSTAFVSGSKTGTRKTLTFKRKDDFTLTFAYKEPPAGAFPVELLEARIAGIPEALANITASGGVDPIIKATILLSESGFVSVPEAFAYADIKDDSIAGKLKGFFGDASSTAEDGSTQTADAASSDAPKATNTATPDSITIPLNVTVKFTSIAPMSVEQKREARDRLIELEQKEAAKALREEQRNVLEGYLYRLRDLLDGDGDQPFIKCSTEKERTTLGWKLEEVSGWFHREEETADTQSFIEKRQYLERVVSLLHVCPTNACSHRSLEFPVMHRFIEIQEFPAALNNSQKWNWQTRLFLTEAKTVLAAEEQAGTEGKYTREELDALEKTLKEHEAWLNTNVEKQKARKMYEDPAVETQEMGERAERLERHLQRLVQKKPPKPRKTKASASSSTTPTESGSESRASGPSPSQTGAKGHDEL</sequence>
<name>A0ACB8S965_9AGAM</name>
<organism evidence="1 2">
    <name type="scientific">Auriscalpium vulgare</name>
    <dbReference type="NCBI Taxonomy" id="40419"/>
    <lineage>
        <taxon>Eukaryota</taxon>
        <taxon>Fungi</taxon>
        <taxon>Dikarya</taxon>
        <taxon>Basidiomycota</taxon>
        <taxon>Agaricomycotina</taxon>
        <taxon>Agaricomycetes</taxon>
        <taxon>Russulales</taxon>
        <taxon>Auriscalpiaceae</taxon>
        <taxon>Auriscalpium</taxon>
    </lineage>
</organism>
<accession>A0ACB8S965</accession>
<dbReference type="EMBL" id="MU275845">
    <property type="protein sequence ID" value="KAI0052486.1"/>
    <property type="molecule type" value="Genomic_DNA"/>
</dbReference>
<evidence type="ECO:0000313" key="2">
    <source>
        <dbReference type="Proteomes" id="UP000814033"/>
    </source>
</evidence>
<proteinExistence type="predicted"/>
<comment type="caution">
    <text evidence="1">The sequence shown here is derived from an EMBL/GenBank/DDBJ whole genome shotgun (WGS) entry which is preliminary data.</text>
</comment>
<reference evidence="1" key="1">
    <citation type="submission" date="2021-02" db="EMBL/GenBank/DDBJ databases">
        <authorList>
            <consortium name="DOE Joint Genome Institute"/>
            <person name="Ahrendt S."/>
            <person name="Looney B.P."/>
            <person name="Miyauchi S."/>
            <person name="Morin E."/>
            <person name="Drula E."/>
            <person name="Courty P.E."/>
            <person name="Chicoki N."/>
            <person name="Fauchery L."/>
            <person name="Kohler A."/>
            <person name="Kuo A."/>
            <person name="Labutti K."/>
            <person name="Pangilinan J."/>
            <person name="Lipzen A."/>
            <person name="Riley R."/>
            <person name="Andreopoulos W."/>
            <person name="He G."/>
            <person name="Johnson J."/>
            <person name="Barry K.W."/>
            <person name="Grigoriev I.V."/>
            <person name="Nagy L."/>
            <person name="Hibbett D."/>
            <person name="Henrissat B."/>
            <person name="Matheny P.B."/>
            <person name="Labbe J."/>
            <person name="Martin F."/>
        </authorList>
    </citation>
    <scope>NUCLEOTIDE SEQUENCE</scope>
    <source>
        <strain evidence="1">FP105234-sp</strain>
    </source>
</reference>
<dbReference type="Proteomes" id="UP000814033">
    <property type="component" value="Unassembled WGS sequence"/>
</dbReference>